<dbReference type="Proteomes" id="UP000249828">
    <property type="component" value="Unassembled WGS sequence"/>
</dbReference>
<organism evidence="1 2">
    <name type="scientific">Enterococcus plantarum</name>
    <dbReference type="NCBI Taxonomy" id="1077675"/>
    <lineage>
        <taxon>Bacteria</taxon>
        <taxon>Bacillati</taxon>
        <taxon>Bacillota</taxon>
        <taxon>Bacilli</taxon>
        <taxon>Lactobacillales</taxon>
        <taxon>Enterococcaceae</taxon>
        <taxon>Enterococcus</taxon>
    </lineage>
</organism>
<reference evidence="1 2" key="1">
    <citation type="submission" date="2017-11" db="EMBL/GenBank/DDBJ databases">
        <title>Draft genome sequence of Enterococcus plantarum TRW2 strain isolated from lettuce.</title>
        <authorList>
            <person name="Kim E.B."/>
            <person name="Marco M.L."/>
            <person name="Williams T.R."/>
            <person name="You I.H."/>
        </authorList>
    </citation>
    <scope>NUCLEOTIDE SEQUENCE [LARGE SCALE GENOMIC DNA]</scope>
    <source>
        <strain evidence="1 2">TRW2</strain>
    </source>
</reference>
<evidence type="ECO:0000313" key="2">
    <source>
        <dbReference type="Proteomes" id="UP000249828"/>
    </source>
</evidence>
<dbReference type="EMBL" id="PIEU01000124">
    <property type="protein sequence ID" value="PZL70117.1"/>
    <property type="molecule type" value="Genomic_DNA"/>
</dbReference>
<comment type="caution">
    <text evidence="1">The sequence shown here is derived from an EMBL/GenBank/DDBJ whole genome shotgun (WGS) entry which is preliminary data.</text>
</comment>
<accession>A0A2W3Z195</accession>
<protein>
    <submittedName>
        <fullName evidence="1">Uncharacterized protein</fullName>
    </submittedName>
</protein>
<sequence>MKLTSKFKLIELTNVEREPRVLVSRHAIRFNKPCSEMLGYAEYVKLYLNDKDGMIALVPCTKQTAGATKFYRPANKKCKNASWGNKRFINLLEKMGKWDLEKKSMRLYPKSLEDGGIYFELSEAKEINWGSN</sequence>
<keyword evidence="2" id="KW-1185">Reference proteome</keyword>
<name>A0A2W3Z195_9ENTE</name>
<gene>
    <name evidence="1" type="ORF">CI088_15830</name>
</gene>
<dbReference type="RefSeq" id="WP_111248865.1">
    <property type="nucleotide sequence ID" value="NZ_PIEU01000124.1"/>
</dbReference>
<proteinExistence type="predicted"/>
<dbReference type="AlphaFoldDB" id="A0A2W3Z195"/>
<evidence type="ECO:0000313" key="1">
    <source>
        <dbReference type="EMBL" id="PZL70117.1"/>
    </source>
</evidence>